<protein>
    <submittedName>
        <fullName evidence="1">Uncharacterized protein</fullName>
    </submittedName>
</protein>
<gene>
    <name evidence="1" type="ORF">N180_09020</name>
</gene>
<sequence>MAKYIPGQLGRIEGKLGELVLYQRRGIPVVKRRPGKRKLKASASQMLQQEKFILATRFLSQVRAVISLGYRDRKTSMTVQNRAIGNFLRNIFQHTEGGVLMDYTKVLIADGELDCLYETQVTALKGNFMQLTWLEQRYLQSGVSGEDQVCLLFYNQEKEISYLQESAGKRSDCELSLQLPEFMSDLNFHIWVFVISESGKEVSSSFYTGNYTVIR</sequence>
<evidence type="ECO:0000313" key="1">
    <source>
        <dbReference type="EMBL" id="KEQ31008.1"/>
    </source>
</evidence>
<keyword evidence="2" id="KW-1185">Reference proteome</keyword>
<comment type="caution">
    <text evidence="1">The sequence shown here is derived from an EMBL/GenBank/DDBJ whole genome shotgun (WGS) entry which is preliminary data.</text>
</comment>
<organism evidence="1 2">
    <name type="scientific">Pedobacter antarcticus 4BY</name>
    <dbReference type="NCBI Taxonomy" id="1358423"/>
    <lineage>
        <taxon>Bacteria</taxon>
        <taxon>Pseudomonadati</taxon>
        <taxon>Bacteroidota</taxon>
        <taxon>Sphingobacteriia</taxon>
        <taxon>Sphingobacteriales</taxon>
        <taxon>Sphingobacteriaceae</taxon>
        <taxon>Pedobacter</taxon>
    </lineage>
</organism>
<reference evidence="1 2" key="1">
    <citation type="journal article" date="1992" name="Int. J. Syst. Bacteriol.">
        <title>Sphingobacterium antarcticus sp. nov. a Psychrotrophic Bacterium from the Soils of Schirmacher Oasis, Antarctica.</title>
        <authorList>
            <person name="Shivaji S."/>
            <person name="Ray M.K."/>
            <person name="Rao N.S."/>
            <person name="Saiserr L."/>
            <person name="Jagannadham M.V."/>
            <person name="Kumar G.S."/>
            <person name="Reddy G."/>
            <person name="Bhargava P.M."/>
        </authorList>
    </citation>
    <scope>NUCLEOTIDE SEQUENCE [LARGE SCALE GENOMIC DNA]</scope>
    <source>
        <strain evidence="1 2">4BY</strain>
    </source>
</reference>
<dbReference type="EMBL" id="JNFF01000022">
    <property type="protein sequence ID" value="KEQ31008.1"/>
    <property type="molecule type" value="Genomic_DNA"/>
</dbReference>
<dbReference type="Proteomes" id="UP000028007">
    <property type="component" value="Unassembled WGS sequence"/>
</dbReference>
<dbReference type="RefSeq" id="WP_037438710.1">
    <property type="nucleotide sequence ID" value="NZ_JNFF01000022.1"/>
</dbReference>
<proteinExistence type="predicted"/>
<dbReference type="Pfam" id="PF19781">
    <property type="entry name" value="DUF6266"/>
    <property type="match status" value="1"/>
</dbReference>
<name>A0A081PJY5_9SPHI</name>
<accession>A0A081PJY5</accession>
<dbReference type="InterPro" id="IPR046233">
    <property type="entry name" value="DUF6266"/>
</dbReference>
<dbReference type="OrthoDB" id="665435at2"/>
<evidence type="ECO:0000313" key="2">
    <source>
        <dbReference type="Proteomes" id="UP000028007"/>
    </source>
</evidence>
<dbReference type="AlphaFoldDB" id="A0A081PJY5"/>